<gene>
    <name evidence="1" type="ORF">FNB15_15345</name>
</gene>
<name>A0A516H4K7_9PROT</name>
<dbReference type="InterPro" id="IPR050678">
    <property type="entry name" value="DNA_Partitioning_ATPase"/>
</dbReference>
<dbReference type="InterPro" id="IPR015223">
    <property type="entry name" value="MipZ"/>
</dbReference>
<dbReference type="InterPro" id="IPR027417">
    <property type="entry name" value="P-loop_NTPase"/>
</dbReference>
<keyword evidence="2" id="KW-1185">Reference proteome</keyword>
<protein>
    <submittedName>
        <fullName evidence="1">AAA family ATPase</fullName>
    </submittedName>
</protein>
<dbReference type="RefSeq" id="WP_144069551.1">
    <property type="nucleotide sequence ID" value="NZ_CP041636.1"/>
</dbReference>
<organism evidence="1 2">
    <name type="scientific">Ferrovibrio terrae</name>
    <dbReference type="NCBI Taxonomy" id="2594003"/>
    <lineage>
        <taxon>Bacteria</taxon>
        <taxon>Pseudomonadati</taxon>
        <taxon>Pseudomonadota</taxon>
        <taxon>Alphaproteobacteria</taxon>
        <taxon>Rhodospirillales</taxon>
        <taxon>Rhodospirillaceae</taxon>
        <taxon>Ferrovibrio</taxon>
    </lineage>
</organism>
<sequence>MTVQRPRIIVVGNEKGGSGKSTTSMHILIALLLEGGRIAAIDLDGKQRTLTRYLENRRAFITRHNLRLAMPDYRVIIESELGVKADAAAEEAAQFAATVDELSAQHDFILVDCPGSDTNLARIGHSYADLLVTPVNDSFIDVDLLASVDPDTLKVIKPSRYAVMVWEQRKQRFARDRQNVDWVVIRNRLSHLDARNKRNVGHVLESLEKRIGFRFLPGLSERVIFRELFLSGLTLMDLDRAGPQGTSAGLSMAQAAARQEVRALLLGLNLITAD</sequence>
<dbReference type="AlphaFoldDB" id="A0A516H4K7"/>
<dbReference type="KEGG" id="fer:FNB15_15345"/>
<evidence type="ECO:0000313" key="1">
    <source>
        <dbReference type="EMBL" id="QDO98570.1"/>
    </source>
</evidence>
<dbReference type="OrthoDB" id="13869at2"/>
<dbReference type="CDD" id="cd02042">
    <property type="entry name" value="ParAB_family"/>
    <property type="match status" value="1"/>
</dbReference>
<dbReference type="PANTHER" id="PTHR13696:SF96">
    <property type="entry name" value="COBQ_COBB_MIND_PARA NUCLEOTIDE BINDING DOMAIN-CONTAINING PROTEIN"/>
    <property type="match status" value="1"/>
</dbReference>
<evidence type="ECO:0000313" key="2">
    <source>
        <dbReference type="Proteomes" id="UP000317496"/>
    </source>
</evidence>
<dbReference type="Gene3D" id="3.40.50.300">
    <property type="entry name" value="P-loop containing nucleotide triphosphate hydrolases"/>
    <property type="match status" value="1"/>
</dbReference>
<dbReference type="Pfam" id="PF09140">
    <property type="entry name" value="MipZ"/>
    <property type="match status" value="1"/>
</dbReference>
<dbReference type="Proteomes" id="UP000317496">
    <property type="component" value="Chromosome"/>
</dbReference>
<proteinExistence type="predicted"/>
<accession>A0A516H4K7</accession>
<dbReference type="PANTHER" id="PTHR13696">
    <property type="entry name" value="P-LOOP CONTAINING NUCLEOSIDE TRIPHOSPHATE HYDROLASE"/>
    <property type="match status" value="1"/>
</dbReference>
<reference evidence="1 2" key="1">
    <citation type="submission" date="2019-07" db="EMBL/GenBank/DDBJ databases">
        <title>Genome sequencing for Ferrovibrio sp. K5.</title>
        <authorList>
            <person name="Park S.-J."/>
        </authorList>
    </citation>
    <scope>NUCLEOTIDE SEQUENCE [LARGE SCALE GENOMIC DNA]</scope>
    <source>
        <strain evidence="1 2">K5</strain>
    </source>
</reference>
<dbReference type="SUPFAM" id="SSF52540">
    <property type="entry name" value="P-loop containing nucleoside triphosphate hydrolases"/>
    <property type="match status" value="1"/>
</dbReference>
<dbReference type="EMBL" id="CP041636">
    <property type="protein sequence ID" value="QDO98570.1"/>
    <property type="molecule type" value="Genomic_DNA"/>
</dbReference>